<dbReference type="AlphaFoldDB" id="A0AAD7B9U9"/>
<dbReference type="EMBL" id="JARKIF010000025">
    <property type="protein sequence ID" value="KAJ7614958.1"/>
    <property type="molecule type" value="Genomic_DNA"/>
</dbReference>
<reference evidence="1" key="1">
    <citation type="submission" date="2023-03" db="EMBL/GenBank/DDBJ databases">
        <title>Massive genome expansion in bonnet fungi (Mycena s.s.) driven by repeated elements and novel gene families across ecological guilds.</title>
        <authorList>
            <consortium name="Lawrence Berkeley National Laboratory"/>
            <person name="Harder C.B."/>
            <person name="Miyauchi S."/>
            <person name="Viragh M."/>
            <person name="Kuo A."/>
            <person name="Thoen E."/>
            <person name="Andreopoulos B."/>
            <person name="Lu D."/>
            <person name="Skrede I."/>
            <person name="Drula E."/>
            <person name="Henrissat B."/>
            <person name="Morin E."/>
            <person name="Kohler A."/>
            <person name="Barry K."/>
            <person name="LaButti K."/>
            <person name="Morin E."/>
            <person name="Salamov A."/>
            <person name="Lipzen A."/>
            <person name="Mereny Z."/>
            <person name="Hegedus B."/>
            <person name="Baldrian P."/>
            <person name="Stursova M."/>
            <person name="Weitz H."/>
            <person name="Taylor A."/>
            <person name="Grigoriev I.V."/>
            <person name="Nagy L.G."/>
            <person name="Martin F."/>
            <person name="Kauserud H."/>
        </authorList>
    </citation>
    <scope>NUCLEOTIDE SEQUENCE</scope>
    <source>
        <strain evidence="1">9284</strain>
    </source>
</reference>
<gene>
    <name evidence="1" type="ORF">FB45DRAFT_249709</name>
</gene>
<name>A0AAD7B9U9_9AGAR</name>
<evidence type="ECO:0000313" key="1">
    <source>
        <dbReference type="EMBL" id="KAJ7614958.1"/>
    </source>
</evidence>
<comment type="caution">
    <text evidence="1">The sequence shown here is derived from an EMBL/GenBank/DDBJ whole genome shotgun (WGS) entry which is preliminary data.</text>
</comment>
<sequence length="278" mass="30532">MPHPSTFRSSDDSQMLFSSVARDNRRLLANAVRHPTLEDWPRMWAPSLNASGRKVVSTRQVSACLAKLEWESKTVVDLPALLHPTRARAPVGGVFAFQENGPDVYTLALQQNTGPRVTKHVLGIHPDTEVGLTMDPTQDLLAVVFLAQIGSDSANLALRSLSANQPHPMALFPIITVEDVEGGLVRMRIAEDVVGVSFEKRAGYPGTVRLWNWHTGALLADVPQGNAEQNDFQFLTLRVFVTTCAEDSGWIEIFLVTPAKTPEQRSVDSTRDLSITAL</sequence>
<accession>A0AAD7B9U9</accession>
<keyword evidence="2" id="KW-1185">Reference proteome</keyword>
<organism evidence="1 2">
    <name type="scientific">Roridomyces roridus</name>
    <dbReference type="NCBI Taxonomy" id="1738132"/>
    <lineage>
        <taxon>Eukaryota</taxon>
        <taxon>Fungi</taxon>
        <taxon>Dikarya</taxon>
        <taxon>Basidiomycota</taxon>
        <taxon>Agaricomycotina</taxon>
        <taxon>Agaricomycetes</taxon>
        <taxon>Agaricomycetidae</taxon>
        <taxon>Agaricales</taxon>
        <taxon>Marasmiineae</taxon>
        <taxon>Mycenaceae</taxon>
        <taxon>Roridomyces</taxon>
    </lineage>
</organism>
<protein>
    <submittedName>
        <fullName evidence="1">Uncharacterized protein</fullName>
    </submittedName>
</protein>
<dbReference type="Proteomes" id="UP001221142">
    <property type="component" value="Unassembled WGS sequence"/>
</dbReference>
<proteinExistence type="predicted"/>
<evidence type="ECO:0000313" key="2">
    <source>
        <dbReference type="Proteomes" id="UP001221142"/>
    </source>
</evidence>